<evidence type="ECO:0000313" key="1">
    <source>
        <dbReference type="EMBL" id="SDJ38168.1"/>
    </source>
</evidence>
<keyword evidence="2" id="KW-1185">Reference proteome</keyword>
<name>A0A1G8T9J0_9FLAO</name>
<reference evidence="1 2" key="1">
    <citation type="submission" date="2016-10" db="EMBL/GenBank/DDBJ databases">
        <authorList>
            <person name="de Groot N.N."/>
        </authorList>
    </citation>
    <scope>NUCLEOTIDE SEQUENCE [LARGE SCALE GENOMIC DNA]</scope>
    <source>
        <strain evidence="1 2">CGMCC 1.10076</strain>
    </source>
</reference>
<dbReference type="Proteomes" id="UP000199580">
    <property type="component" value="Unassembled WGS sequence"/>
</dbReference>
<dbReference type="Gene3D" id="2.120.10.30">
    <property type="entry name" value="TolB, C-terminal domain"/>
    <property type="match status" value="1"/>
</dbReference>
<dbReference type="InterPro" id="IPR053224">
    <property type="entry name" value="Sensory_adhesion_molecule"/>
</dbReference>
<dbReference type="PANTHER" id="PTHR31460">
    <property type="match status" value="1"/>
</dbReference>
<dbReference type="AlphaFoldDB" id="A0A1G8T9J0"/>
<gene>
    <name evidence="1" type="ORF">SAMN04487935_0882</name>
</gene>
<dbReference type="OrthoDB" id="8584394at2"/>
<dbReference type="SUPFAM" id="SSF101898">
    <property type="entry name" value="NHL repeat"/>
    <property type="match status" value="1"/>
</dbReference>
<dbReference type="InterPro" id="IPR011042">
    <property type="entry name" value="6-blade_b-propeller_TolB-like"/>
</dbReference>
<dbReference type="STRING" id="1128970.SAMN04487935_0882"/>
<proteinExistence type="predicted"/>
<sequence length="301" mass="33040">MKRLIFSLAVSFMAAKIPAPIKQKEFKTIDKHTSGLVYDAVDHIYYVSSSRTGAIGKYTPDGKYEMLYNDNDFKMSSALKITPDGKTLYFCIGEKTSDANTTSESSSKTLRLIGIDAKSGKKLSETELSNLSGGNHFASDLTFDSSGNIYIADHVSNAIYKVTANGKASLFAKSDSFSETNPRLNSIVWHPDGFLLTNNSSGTLFKIDILNPENIQKVSTSNISLNADGLLLSNNNTLTLLQNNNNSKVYQLVSNDNWKSAIVNTGIFAESRVSNHKEAWVLNPEIWQPTQNIGKATNSEL</sequence>
<dbReference type="EMBL" id="FNEZ01000001">
    <property type="protein sequence ID" value="SDJ38168.1"/>
    <property type="molecule type" value="Genomic_DNA"/>
</dbReference>
<evidence type="ECO:0008006" key="3">
    <source>
        <dbReference type="Google" id="ProtNLM"/>
    </source>
</evidence>
<dbReference type="RefSeq" id="WP_139171686.1">
    <property type="nucleotide sequence ID" value="NZ_BKAI01000002.1"/>
</dbReference>
<dbReference type="PANTHER" id="PTHR31460:SF3">
    <property type="entry name" value="MESOCENTIN"/>
    <property type="match status" value="1"/>
</dbReference>
<accession>A0A1G8T9J0</accession>
<evidence type="ECO:0000313" key="2">
    <source>
        <dbReference type="Proteomes" id="UP000199580"/>
    </source>
</evidence>
<organism evidence="1 2">
    <name type="scientific">Flavobacterium noncentrifugens</name>
    <dbReference type="NCBI Taxonomy" id="1128970"/>
    <lineage>
        <taxon>Bacteria</taxon>
        <taxon>Pseudomonadati</taxon>
        <taxon>Bacteroidota</taxon>
        <taxon>Flavobacteriia</taxon>
        <taxon>Flavobacteriales</taxon>
        <taxon>Flavobacteriaceae</taxon>
        <taxon>Flavobacterium</taxon>
    </lineage>
</organism>
<protein>
    <recommendedName>
        <fullName evidence="3">SMP-30/Gluconolaconase/LRE-like region-containing protein</fullName>
    </recommendedName>
</protein>